<dbReference type="SUPFAM" id="SSF52540">
    <property type="entry name" value="P-loop containing nucleoside triphosphate hydrolases"/>
    <property type="match status" value="1"/>
</dbReference>
<feature type="non-terminal residue" evidence="6">
    <location>
        <position position="349"/>
    </location>
</feature>
<dbReference type="InterPro" id="IPR058031">
    <property type="entry name" value="AAA_lid_NorR"/>
</dbReference>
<dbReference type="Gene3D" id="3.40.50.300">
    <property type="entry name" value="P-loop containing nucleotide triphosphate hydrolases"/>
    <property type="match status" value="1"/>
</dbReference>
<dbReference type="PROSITE" id="PS50045">
    <property type="entry name" value="SIGMA54_INTERACT_4"/>
    <property type="match status" value="1"/>
</dbReference>
<dbReference type="InterPro" id="IPR027417">
    <property type="entry name" value="P-loop_NTPase"/>
</dbReference>
<dbReference type="GO" id="GO:0005524">
    <property type="term" value="F:ATP binding"/>
    <property type="evidence" value="ECO:0007669"/>
    <property type="project" value="UniProtKB-KW"/>
</dbReference>
<keyword evidence="1" id="KW-0547">Nucleotide-binding</keyword>
<protein>
    <submittedName>
        <fullName evidence="6">AAA domain-containing protein</fullName>
    </submittedName>
</protein>
<evidence type="ECO:0000256" key="3">
    <source>
        <dbReference type="ARBA" id="ARBA00023015"/>
    </source>
</evidence>
<dbReference type="PANTHER" id="PTHR32071">
    <property type="entry name" value="TRANSCRIPTIONAL REGULATORY PROTEIN"/>
    <property type="match status" value="1"/>
</dbReference>
<dbReference type="Pfam" id="PF25601">
    <property type="entry name" value="AAA_lid_14"/>
    <property type="match status" value="1"/>
</dbReference>
<dbReference type="GO" id="GO:0043565">
    <property type="term" value="F:sequence-specific DNA binding"/>
    <property type="evidence" value="ECO:0007669"/>
    <property type="project" value="InterPro"/>
</dbReference>
<accession>A0A7K3NS12</accession>
<evidence type="ECO:0000313" key="6">
    <source>
        <dbReference type="EMBL" id="NDY58982.1"/>
    </source>
</evidence>
<dbReference type="EMBL" id="JAAGRQ010000182">
    <property type="protein sequence ID" value="NDY58982.1"/>
    <property type="molecule type" value="Genomic_DNA"/>
</dbReference>
<keyword evidence="2" id="KW-0067">ATP-binding</keyword>
<dbReference type="SUPFAM" id="SSF46689">
    <property type="entry name" value="Homeodomain-like"/>
    <property type="match status" value="1"/>
</dbReference>
<evidence type="ECO:0000256" key="2">
    <source>
        <dbReference type="ARBA" id="ARBA00022840"/>
    </source>
</evidence>
<evidence type="ECO:0000256" key="1">
    <source>
        <dbReference type="ARBA" id="ARBA00022741"/>
    </source>
</evidence>
<evidence type="ECO:0000259" key="5">
    <source>
        <dbReference type="PROSITE" id="PS50045"/>
    </source>
</evidence>
<feature type="domain" description="Sigma-54 factor interaction" evidence="5">
    <location>
        <begin position="18"/>
        <end position="248"/>
    </location>
</feature>
<dbReference type="InterPro" id="IPR025944">
    <property type="entry name" value="Sigma_54_int_dom_CS"/>
</dbReference>
<dbReference type="AlphaFoldDB" id="A0A7K3NS12"/>
<organism evidence="6 7">
    <name type="scientific">Desulfolutivibrio sulfodismutans</name>
    <dbReference type="NCBI Taxonomy" id="63561"/>
    <lineage>
        <taxon>Bacteria</taxon>
        <taxon>Pseudomonadati</taxon>
        <taxon>Thermodesulfobacteriota</taxon>
        <taxon>Desulfovibrionia</taxon>
        <taxon>Desulfovibrionales</taxon>
        <taxon>Desulfovibrionaceae</taxon>
        <taxon>Desulfolutivibrio</taxon>
    </lineage>
</organism>
<dbReference type="GO" id="GO:0006355">
    <property type="term" value="P:regulation of DNA-templated transcription"/>
    <property type="evidence" value="ECO:0007669"/>
    <property type="project" value="InterPro"/>
</dbReference>
<dbReference type="SMART" id="SM00382">
    <property type="entry name" value="AAA"/>
    <property type="match status" value="1"/>
</dbReference>
<dbReference type="Gene3D" id="1.10.8.60">
    <property type="match status" value="1"/>
</dbReference>
<reference evidence="6 7" key="1">
    <citation type="submission" date="2020-02" db="EMBL/GenBank/DDBJ databases">
        <title>Comparative genomics of sulfur disproportionating microorganisms.</title>
        <authorList>
            <person name="Ward L.M."/>
            <person name="Bertran E."/>
            <person name="Johnston D.T."/>
        </authorList>
    </citation>
    <scope>NUCLEOTIDE SEQUENCE [LARGE SCALE GENOMIC DNA]</scope>
    <source>
        <strain evidence="6 7">DSM 3696</strain>
    </source>
</reference>
<dbReference type="Gene3D" id="1.10.10.60">
    <property type="entry name" value="Homeodomain-like"/>
    <property type="match status" value="1"/>
</dbReference>
<dbReference type="PROSITE" id="PS00688">
    <property type="entry name" value="SIGMA54_INTERACT_3"/>
    <property type="match status" value="1"/>
</dbReference>
<dbReference type="PANTHER" id="PTHR32071:SF38">
    <property type="entry name" value="PSP OPERON TRANSCRIPTIONAL ACTIVATOR"/>
    <property type="match status" value="1"/>
</dbReference>
<dbReference type="Pfam" id="PF00158">
    <property type="entry name" value="Sigma54_activat"/>
    <property type="match status" value="1"/>
</dbReference>
<keyword evidence="7" id="KW-1185">Reference proteome</keyword>
<dbReference type="CDD" id="cd00009">
    <property type="entry name" value="AAA"/>
    <property type="match status" value="1"/>
</dbReference>
<evidence type="ECO:0000256" key="4">
    <source>
        <dbReference type="ARBA" id="ARBA00023163"/>
    </source>
</evidence>
<dbReference type="Proteomes" id="UP000469724">
    <property type="component" value="Unassembled WGS sequence"/>
</dbReference>
<gene>
    <name evidence="6" type="ORF">G3N56_19775</name>
</gene>
<comment type="caution">
    <text evidence="6">The sequence shown here is derived from an EMBL/GenBank/DDBJ whole genome shotgun (WGS) entry which is preliminary data.</text>
</comment>
<dbReference type="InterPro" id="IPR009057">
    <property type="entry name" value="Homeodomain-like_sf"/>
</dbReference>
<evidence type="ECO:0000313" key="7">
    <source>
        <dbReference type="Proteomes" id="UP000469724"/>
    </source>
</evidence>
<dbReference type="InterPro" id="IPR002078">
    <property type="entry name" value="Sigma_54_int"/>
</dbReference>
<proteinExistence type="predicted"/>
<sequence length="349" mass="37874">MVKMANSYQAPEQAVSEAIGQSDAFLAFQERLSAVAGVARPVILLGERGTGKELAAIRLHYLSTRWDKPLLTLNCAALPASLLESELFGHEPGAFTGALKVRHGRFEAARQGTLFLDEAAAIPLSVQEKILRVVEYGTFERLGSSEQKRVDVRLIAAANADLAAMARQGTFKPDLLDRLSFEVLHLPPLRARHGDIPLLAARFAARMQAELGHKSPPEFTSAAMATLEAHPWPGNVRELKNVVERAVFRAAGKRIRQVDFDPFASPFPPLPPLPAPAFTAPPAVQASLSAAPLPSDPPSLPASLPDALASLENRLVHDALAKANHNQRRAAELLGLSYHAFRGVYRRVR</sequence>
<keyword evidence="3" id="KW-0805">Transcription regulation</keyword>
<dbReference type="InterPro" id="IPR003593">
    <property type="entry name" value="AAA+_ATPase"/>
</dbReference>
<keyword evidence="4" id="KW-0804">Transcription</keyword>
<name>A0A7K3NS12_9BACT</name>
<dbReference type="FunFam" id="3.40.50.300:FF:000006">
    <property type="entry name" value="DNA-binding transcriptional regulator NtrC"/>
    <property type="match status" value="1"/>
</dbReference>
<dbReference type="Pfam" id="PF02954">
    <property type="entry name" value="HTH_8"/>
    <property type="match status" value="1"/>
</dbReference>
<dbReference type="InterPro" id="IPR002197">
    <property type="entry name" value="HTH_Fis"/>
</dbReference>